<evidence type="ECO:0000313" key="1">
    <source>
        <dbReference type="EMBL" id="MCI3239230.1"/>
    </source>
</evidence>
<proteinExistence type="predicted"/>
<dbReference type="Proteomes" id="UP001165270">
    <property type="component" value="Unassembled WGS sequence"/>
</dbReference>
<keyword evidence="2" id="KW-1185">Reference proteome</keyword>
<protein>
    <submittedName>
        <fullName evidence="1">Uncharacterized protein</fullName>
    </submittedName>
</protein>
<dbReference type="EMBL" id="JALDAX010000002">
    <property type="protein sequence ID" value="MCI3239230.1"/>
    <property type="molecule type" value="Genomic_DNA"/>
</dbReference>
<reference evidence="1" key="1">
    <citation type="submission" date="2022-03" db="EMBL/GenBank/DDBJ databases">
        <title>Streptomyces 7R015 and 7R016 isolated from Barleria lupulina in Thailand.</title>
        <authorList>
            <person name="Kanchanasin P."/>
            <person name="Phongsopitanun W."/>
            <person name="Tanasupawat S."/>
        </authorList>
    </citation>
    <scope>NUCLEOTIDE SEQUENCE</scope>
    <source>
        <strain evidence="1">7R016</strain>
    </source>
</reference>
<accession>A0ABS9XB57</accession>
<sequence>MTEIERECPTCRSRQRFRRLNAAEQAAVREKKGPRFFVGNLWRCTAEKCLWYQPYLNRGKGDLLPESFRGEETATK</sequence>
<gene>
    <name evidence="1" type="ORF">MQN93_05790</name>
</gene>
<organism evidence="1 2">
    <name type="scientific">Streptomyces spinosisporus</name>
    <dbReference type="NCBI Taxonomy" id="2927582"/>
    <lineage>
        <taxon>Bacteria</taxon>
        <taxon>Bacillati</taxon>
        <taxon>Actinomycetota</taxon>
        <taxon>Actinomycetes</taxon>
        <taxon>Kitasatosporales</taxon>
        <taxon>Streptomycetaceae</taxon>
        <taxon>Streptomyces</taxon>
    </lineage>
</organism>
<evidence type="ECO:0000313" key="2">
    <source>
        <dbReference type="Proteomes" id="UP001165270"/>
    </source>
</evidence>
<name>A0ABS9XB57_9ACTN</name>
<dbReference type="RefSeq" id="WP_242708592.1">
    <property type="nucleotide sequence ID" value="NZ_JALDAX010000002.1"/>
</dbReference>
<comment type="caution">
    <text evidence="1">The sequence shown here is derived from an EMBL/GenBank/DDBJ whole genome shotgun (WGS) entry which is preliminary data.</text>
</comment>